<evidence type="ECO:0000256" key="1">
    <source>
        <dbReference type="ARBA" id="ARBA00022679"/>
    </source>
</evidence>
<evidence type="ECO:0000313" key="5">
    <source>
        <dbReference type="Proteomes" id="UP000680706"/>
    </source>
</evidence>
<organism evidence="4 5">
    <name type="scientific">Pseudovibrio brasiliensis</name>
    <dbReference type="NCBI Taxonomy" id="1898042"/>
    <lineage>
        <taxon>Bacteria</taxon>
        <taxon>Pseudomonadati</taxon>
        <taxon>Pseudomonadota</taxon>
        <taxon>Alphaproteobacteria</taxon>
        <taxon>Hyphomicrobiales</taxon>
        <taxon>Stappiaceae</taxon>
        <taxon>Pseudovibrio</taxon>
    </lineage>
</organism>
<dbReference type="CDD" id="cd04301">
    <property type="entry name" value="NAT_SF"/>
    <property type="match status" value="1"/>
</dbReference>
<evidence type="ECO:0000313" key="4">
    <source>
        <dbReference type="EMBL" id="QUS57026.1"/>
    </source>
</evidence>
<keyword evidence="1" id="KW-0808">Transferase</keyword>
<dbReference type="Gene3D" id="3.40.630.30">
    <property type="match status" value="1"/>
</dbReference>
<reference evidence="4 5" key="1">
    <citation type="journal article" date="2021" name="Angew. Chem. Int. Ed. Engl.">
        <title>A novel family of nonribosomal peptides modulate collective behavior in Pseudovibrio bacteria isolated from marine sponges.</title>
        <authorList>
            <person name="Ioca L.P."/>
            <person name="Dai Y."/>
            <person name="Kunakom S."/>
            <person name="Diaz-Espinosa J."/>
            <person name="Krunic A."/>
            <person name="Crnkovic C.M."/>
            <person name="Orjala J."/>
            <person name="Sanchez L.M."/>
            <person name="Ferreira A.G."/>
            <person name="Berlinck R.G.S."/>
            <person name="Eustaquio A.S."/>
        </authorList>
    </citation>
    <scope>NUCLEOTIDE SEQUENCE [LARGE SCALE GENOMIC DNA]</scope>
    <source>
        <strain evidence="4 5">Ab134</strain>
    </source>
</reference>
<sequence length="176" mass="20820">MSNLIMKWGMMKQNEMESCNDDQQALLERPSWHIAPAATADFDLLADLRHLAMKDNMEANGMFDHELYRQYFKDSFDPATTWKIIENDEVLGFYVLWDKQDHLYLERLYFHPNAQGRGIGAEILTLLKQQATAQTKPIRLDVLPKSRANPFYLRHGFELIEEREEEKVYEWRVEGH</sequence>
<keyword evidence="5" id="KW-1185">Reference proteome</keyword>
<dbReference type="PANTHER" id="PTHR43877">
    <property type="entry name" value="AMINOALKYLPHOSPHONATE N-ACETYLTRANSFERASE-RELATED-RELATED"/>
    <property type="match status" value="1"/>
</dbReference>
<gene>
    <name evidence="4" type="ORF">KGB56_06360</name>
</gene>
<dbReference type="InterPro" id="IPR000182">
    <property type="entry name" value="GNAT_dom"/>
</dbReference>
<accession>A0ABX8AUV0</accession>
<dbReference type="InterPro" id="IPR050832">
    <property type="entry name" value="Bact_Acetyltransf"/>
</dbReference>
<dbReference type="SUPFAM" id="SSF55729">
    <property type="entry name" value="Acyl-CoA N-acyltransferases (Nat)"/>
    <property type="match status" value="1"/>
</dbReference>
<keyword evidence="2" id="KW-0012">Acyltransferase</keyword>
<dbReference type="Pfam" id="PF00583">
    <property type="entry name" value="Acetyltransf_1"/>
    <property type="match status" value="1"/>
</dbReference>
<feature type="domain" description="N-acetyltransferase" evidence="3">
    <location>
        <begin position="32"/>
        <end position="174"/>
    </location>
</feature>
<evidence type="ECO:0000256" key="2">
    <source>
        <dbReference type="ARBA" id="ARBA00023315"/>
    </source>
</evidence>
<evidence type="ECO:0000259" key="3">
    <source>
        <dbReference type="PROSITE" id="PS51186"/>
    </source>
</evidence>
<proteinExistence type="predicted"/>
<dbReference type="EMBL" id="CP074126">
    <property type="protein sequence ID" value="QUS57026.1"/>
    <property type="molecule type" value="Genomic_DNA"/>
</dbReference>
<dbReference type="InterPro" id="IPR016181">
    <property type="entry name" value="Acyl_CoA_acyltransferase"/>
</dbReference>
<dbReference type="Proteomes" id="UP000680706">
    <property type="component" value="Chromosome"/>
</dbReference>
<dbReference type="PROSITE" id="PS51186">
    <property type="entry name" value="GNAT"/>
    <property type="match status" value="1"/>
</dbReference>
<protein>
    <submittedName>
        <fullName evidence="4">GNAT family N-acetyltransferase</fullName>
    </submittedName>
</protein>
<name>A0ABX8AUV0_9HYPH</name>